<sequence length="49" mass="5594">MKSAPIASELTKNERFTLCQTKASRFYIVTEEQKENKIKAFLLSATLSQ</sequence>
<protein>
    <submittedName>
        <fullName evidence="1">Uncharacterized protein</fullName>
    </submittedName>
</protein>
<dbReference type="AlphaFoldDB" id="A0A0P5DEY4"/>
<evidence type="ECO:0000313" key="2">
    <source>
        <dbReference type="Proteomes" id="UP000076858"/>
    </source>
</evidence>
<reference evidence="1 2" key="1">
    <citation type="submission" date="2016-03" db="EMBL/GenBank/DDBJ databases">
        <title>EvidentialGene: Evidence-directed Construction of Genes on Genomes.</title>
        <authorList>
            <person name="Gilbert D.G."/>
            <person name="Choi J.-H."/>
            <person name="Mockaitis K."/>
            <person name="Colbourne J."/>
            <person name="Pfrender M."/>
        </authorList>
    </citation>
    <scope>NUCLEOTIDE SEQUENCE [LARGE SCALE GENOMIC DNA]</scope>
    <source>
        <strain evidence="1 2">Xinb3</strain>
        <tissue evidence="1">Complete organism</tissue>
    </source>
</reference>
<comment type="caution">
    <text evidence="1">The sequence shown here is derived from an EMBL/GenBank/DDBJ whole genome shotgun (WGS) entry which is preliminary data.</text>
</comment>
<dbReference type="Proteomes" id="UP000076858">
    <property type="component" value="Unassembled WGS sequence"/>
</dbReference>
<name>A0A0P5DEY4_9CRUS</name>
<dbReference type="EMBL" id="LRGB01001581">
    <property type="protein sequence ID" value="KZS11522.1"/>
    <property type="molecule type" value="Genomic_DNA"/>
</dbReference>
<gene>
    <name evidence="1" type="ORF">APZ42_024342</name>
</gene>
<proteinExistence type="predicted"/>
<evidence type="ECO:0000313" key="1">
    <source>
        <dbReference type="EMBL" id="KZS11522.1"/>
    </source>
</evidence>
<organism evidence="1 2">
    <name type="scientific">Daphnia magna</name>
    <dbReference type="NCBI Taxonomy" id="35525"/>
    <lineage>
        <taxon>Eukaryota</taxon>
        <taxon>Metazoa</taxon>
        <taxon>Ecdysozoa</taxon>
        <taxon>Arthropoda</taxon>
        <taxon>Crustacea</taxon>
        <taxon>Branchiopoda</taxon>
        <taxon>Diplostraca</taxon>
        <taxon>Cladocera</taxon>
        <taxon>Anomopoda</taxon>
        <taxon>Daphniidae</taxon>
        <taxon>Daphnia</taxon>
    </lineage>
</organism>
<accession>A0A0P5DEY4</accession>
<keyword evidence="2" id="KW-1185">Reference proteome</keyword>